<organism evidence="2 3">
    <name type="scientific">Polymorphobacter multimanifer</name>
    <dbReference type="NCBI Taxonomy" id="1070431"/>
    <lineage>
        <taxon>Bacteria</taxon>
        <taxon>Pseudomonadati</taxon>
        <taxon>Pseudomonadota</taxon>
        <taxon>Alphaproteobacteria</taxon>
        <taxon>Sphingomonadales</taxon>
        <taxon>Sphingosinicellaceae</taxon>
        <taxon>Polymorphobacter</taxon>
    </lineage>
</organism>
<sequence length="319" mass="33384">MLAHLVRLLAGWLASVAARLEPAHAPVVSHADLAAAFPGAPAHWLDAVVTGLDRSHDANASAPGTAPRIEAHVAPRQTAKARRSAARAGPRRGSEPRVRGTSPAQAVARAVTAATSPQASGHRVRRSMAMLFGAENADVPGSKPASATLPQRTAARSRPNMPFAARPQSTHPVDNGASPVSGRRPVDAPAKAVLPASSPHLNRAADGRYPASLPRIEADTNGRYPASQKAMYRAPVFAAASPPGTEPHAFTGQVGHIRPNPLFPGRVLRRGARDSPSGAPPADRWPALPPVEDTLAEIDPPALDLARYRREQELGGWSG</sequence>
<feature type="region of interest" description="Disordered" evidence="1">
    <location>
        <begin position="139"/>
        <end position="213"/>
    </location>
</feature>
<evidence type="ECO:0000313" key="3">
    <source>
        <dbReference type="Proteomes" id="UP000538147"/>
    </source>
</evidence>
<proteinExistence type="predicted"/>
<keyword evidence="3" id="KW-1185">Reference proteome</keyword>
<dbReference type="EMBL" id="JACIIV010000015">
    <property type="protein sequence ID" value="MBB6228072.1"/>
    <property type="molecule type" value="Genomic_DNA"/>
</dbReference>
<feature type="region of interest" description="Disordered" evidence="1">
    <location>
        <begin position="56"/>
        <end position="104"/>
    </location>
</feature>
<evidence type="ECO:0000313" key="2">
    <source>
        <dbReference type="EMBL" id="MBB6228072.1"/>
    </source>
</evidence>
<evidence type="ECO:0000256" key="1">
    <source>
        <dbReference type="SAM" id="MobiDB-lite"/>
    </source>
</evidence>
<dbReference type="Proteomes" id="UP000538147">
    <property type="component" value="Unassembled WGS sequence"/>
</dbReference>
<name>A0A841LFW4_9SPHN</name>
<dbReference type="RefSeq" id="WP_184199745.1">
    <property type="nucleotide sequence ID" value="NZ_JACIIV010000015.1"/>
</dbReference>
<feature type="region of interest" description="Disordered" evidence="1">
    <location>
        <begin position="267"/>
        <end position="301"/>
    </location>
</feature>
<gene>
    <name evidence="2" type="ORF">FHS79_002257</name>
</gene>
<reference evidence="2 3" key="1">
    <citation type="submission" date="2020-08" db="EMBL/GenBank/DDBJ databases">
        <title>Genomic Encyclopedia of Type Strains, Phase IV (KMG-IV): sequencing the most valuable type-strain genomes for metagenomic binning, comparative biology and taxonomic classification.</title>
        <authorList>
            <person name="Goeker M."/>
        </authorList>
    </citation>
    <scope>NUCLEOTIDE SEQUENCE [LARGE SCALE GENOMIC DNA]</scope>
    <source>
        <strain evidence="2 3">DSM 102189</strain>
    </source>
</reference>
<dbReference type="AlphaFoldDB" id="A0A841LFW4"/>
<comment type="caution">
    <text evidence="2">The sequence shown here is derived from an EMBL/GenBank/DDBJ whole genome shotgun (WGS) entry which is preliminary data.</text>
</comment>
<protein>
    <submittedName>
        <fullName evidence="2">Uncharacterized protein</fullName>
    </submittedName>
</protein>
<accession>A0A841LFW4</accession>